<evidence type="ECO:0000313" key="1">
    <source>
        <dbReference type="EMBL" id="GAA3597405.1"/>
    </source>
</evidence>
<name>A0ABP6Z3M8_9ACTN</name>
<organism evidence="1 2">
    <name type="scientific">Nonomuraea rosea</name>
    <dbReference type="NCBI Taxonomy" id="638574"/>
    <lineage>
        <taxon>Bacteria</taxon>
        <taxon>Bacillati</taxon>
        <taxon>Actinomycetota</taxon>
        <taxon>Actinomycetes</taxon>
        <taxon>Streptosporangiales</taxon>
        <taxon>Streptosporangiaceae</taxon>
        <taxon>Nonomuraea</taxon>
    </lineage>
</organism>
<evidence type="ECO:0000313" key="2">
    <source>
        <dbReference type="Proteomes" id="UP001500630"/>
    </source>
</evidence>
<protein>
    <recommendedName>
        <fullName evidence="3">DUF3040 domain-containing protein</fullName>
    </recommendedName>
</protein>
<dbReference type="Proteomes" id="UP001500630">
    <property type="component" value="Unassembled WGS sequence"/>
</dbReference>
<gene>
    <name evidence="1" type="ORF">GCM10022419_095810</name>
</gene>
<sequence length="65" mass="6836">MRIVIAVVVVLAMAGVVVSAVLGGLAWGFSLLLVSGGLLALGRLLGTKELHKMQAALRSWRRPRG</sequence>
<keyword evidence="2" id="KW-1185">Reference proteome</keyword>
<dbReference type="EMBL" id="BAABDQ010000032">
    <property type="protein sequence ID" value="GAA3597405.1"/>
    <property type="molecule type" value="Genomic_DNA"/>
</dbReference>
<dbReference type="RefSeq" id="WP_345572668.1">
    <property type="nucleotide sequence ID" value="NZ_BAABDQ010000032.1"/>
</dbReference>
<accession>A0ABP6Z3M8</accession>
<evidence type="ECO:0008006" key="3">
    <source>
        <dbReference type="Google" id="ProtNLM"/>
    </source>
</evidence>
<comment type="caution">
    <text evidence="1">The sequence shown here is derived from an EMBL/GenBank/DDBJ whole genome shotgun (WGS) entry which is preliminary data.</text>
</comment>
<reference evidence="2" key="1">
    <citation type="journal article" date="2019" name="Int. J. Syst. Evol. Microbiol.">
        <title>The Global Catalogue of Microorganisms (GCM) 10K type strain sequencing project: providing services to taxonomists for standard genome sequencing and annotation.</title>
        <authorList>
            <consortium name="The Broad Institute Genomics Platform"/>
            <consortium name="The Broad Institute Genome Sequencing Center for Infectious Disease"/>
            <person name="Wu L."/>
            <person name="Ma J."/>
        </authorList>
    </citation>
    <scope>NUCLEOTIDE SEQUENCE [LARGE SCALE GENOMIC DNA]</scope>
    <source>
        <strain evidence="2">JCM 17326</strain>
    </source>
</reference>
<proteinExistence type="predicted"/>